<accession>A0A0R3S2B4</accession>
<organism evidence="2 3">
    <name type="scientific">Elaeophora elaphi</name>
    <dbReference type="NCBI Taxonomy" id="1147741"/>
    <lineage>
        <taxon>Eukaryota</taxon>
        <taxon>Metazoa</taxon>
        <taxon>Ecdysozoa</taxon>
        <taxon>Nematoda</taxon>
        <taxon>Chromadorea</taxon>
        <taxon>Rhabditida</taxon>
        <taxon>Spirurina</taxon>
        <taxon>Spiruromorpha</taxon>
        <taxon>Filarioidea</taxon>
        <taxon>Onchocercidae</taxon>
        <taxon>Elaeophora</taxon>
    </lineage>
</organism>
<proteinExistence type="predicted"/>
<evidence type="ECO:0000313" key="3">
    <source>
        <dbReference type="WBParaSite" id="EEL_0000884301-mRNA-1"/>
    </source>
</evidence>
<protein>
    <submittedName>
        <fullName evidence="3">Uncharacterized protein</fullName>
    </submittedName>
</protein>
<dbReference type="Proteomes" id="UP000050640">
    <property type="component" value="Unplaced"/>
</dbReference>
<reference evidence="3" key="1">
    <citation type="submission" date="2017-02" db="UniProtKB">
        <authorList>
            <consortium name="WormBaseParasite"/>
        </authorList>
    </citation>
    <scope>IDENTIFICATION</scope>
</reference>
<keyword evidence="2" id="KW-1185">Reference proteome</keyword>
<sequence>MAVAVSSVPLPSDPEMQDGSMESTKRVKRQWGWNAYSYKFKTPFFKVKVKSPFMYGGGFHPYGGYGPYGYGYHHPLHMPYFYGAHGWI</sequence>
<dbReference type="WBParaSite" id="EEL_0000884301-mRNA-1">
    <property type="protein sequence ID" value="EEL_0000884301-mRNA-1"/>
    <property type="gene ID" value="EEL_0000884301"/>
</dbReference>
<evidence type="ECO:0000256" key="1">
    <source>
        <dbReference type="SAM" id="MobiDB-lite"/>
    </source>
</evidence>
<dbReference type="AlphaFoldDB" id="A0A0R3S2B4"/>
<name>A0A0R3S2B4_9BILA</name>
<evidence type="ECO:0000313" key="2">
    <source>
        <dbReference type="Proteomes" id="UP000050640"/>
    </source>
</evidence>
<feature type="region of interest" description="Disordered" evidence="1">
    <location>
        <begin position="1"/>
        <end position="23"/>
    </location>
</feature>